<feature type="region of interest" description="Disordered" evidence="1">
    <location>
        <begin position="1"/>
        <end position="45"/>
    </location>
</feature>
<dbReference type="EMBL" id="MT142883">
    <property type="protein sequence ID" value="QJA89991.1"/>
    <property type="molecule type" value="Genomic_DNA"/>
</dbReference>
<organism evidence="2">
    <name type="scientific">viral metagenome</name>
    <dbReference type="NCBI Taxonomy" id="1070528"/>
    <lineage>
        <taxon>unclassified sequences</taxon>
        <taxon>metagenomes</taxon>
        <taxon>organismal metagenomes</taxon>
    </lineage>
</organism>
<evidence type="ECO:0000256" key="1">
    <source>
        <dbReference type="SAM" id="MobiDB-lite"/>
    </source>
</evidence>
<accession>A0A6M3L9H8</accession>
<gene>
    <name evidence="2" type="ORF">MM415B02463_0005</name>
</gene>
<name>A0A6M3L9H8_9ZZZZ</name>
<sequence length="286" mass="31746">MAGTGIGDVDNSGISTPSPAAPSHPEATTPQGAVPDKFAGQSKEQIIAHYTELEKRASRSEAEKKEYADFIGRVGHFFKVDENTGTVDFNDDVLRPLALSRKWVPEQGQSDNTQNPTATNNHSNNSEDDMAALQENPREYMRNILREEIHAALKDSVEPLQQIVFKDRNEAWVNDMRNKHPDFDDYRTKIGDYLSKSGARVSTKQDLENAYLAAKAIHGGFIDAKQHKEHVNQLMSTLQEVNPRAGQPVVDERTASVKSLLGMENQNSEGKGRIEALFGKSMLAKE</sequence>
<dbReference type="AlphaFoldDB" id="A0A6M3L9H8"/>
<evidence type="ECO:0000313" key="2">
    <source>
        <dbReference type="EMBL" id="QJA89991.1"/>
    </source>
</evidence>
<feature type="compositionally biased region" description="Polar residues" evidence="1">
    <location>
        <begin position="107"/>
        <end position="124"/>
    </location>
</feature>
<protein>
    <submittedName>
        <fullName evidence="2">Uncharacterized protein</fullName>
    </submittedName>
</protein>
<feature type="region of interest" description="Disordered" evidence="1">
    <location>
        <begin position="102"/>
        <end position="128"/>
    </location>
</feature>
<proteinExistence type="predicted"/>
<reference evidence="2" key="1">
    <citation type="submission" date="2020-03" db="EMBL/GenBank/DDBJ databases">
        <title>The deep terrestrial virosphere.</title>
        <authorList>
            <person name="Holmfeldt K."/>
            <person name="Nilsson E."/>
            <person name="Simone D."/>
            <person name="Lopez-Fernandez M."/>
            <person name="Wu X."/>
            <person name="de Brujin I."/>
            <person name="Lundin D."/>
            <person name="Andersson A."/>
            <person name="Bertilsson S."/>
            <person name="Dopson M."/>
        </authorList>
    </citation>
    <scope>NUCLEOTIDE SEQUENCE</scope>
    <source>
        <strain evidence="2">MM415B02463</strain>
    </source>
</reference>